<sequence length="257" mass="29011">MSSEAAAKINAKARRLLQLMKNPALKSVPTPSLQKFLQDQVDNIFVCLRNGIKDPPFCETKHERKREPIINESGAKGNHTKKIVSKMSRYFLHTLKKKSLLCLRSIDRGLFIKGGVAPAGRVVCFYPGQIWREEDIEPLLERARKGDEMANSQIEQSYLANHPPKGQVPNVISVDVPKQFTDAEKPYIPTWHENNNITDHLVTVFVATNDLCDGDEIFLDYELGDAADQGSLPEWYHYIPANAYTHGVVDSEKPNKN</sequence>
<organism evidence="1 2">
    <name type="scientific">Reticulomyxa filosa</name>
    <dbReference type="NCBI Taxonomy" id="46433"/>
    <lineage>
        <taxon>Eukaryota</taxon>
        <taxon>Sar</taxon>
        <taxon>Rhizaria</taxon>
        <taxon>Retaria</taxon>
        <taxon>Foraminifera</taxon>
        <taxon>Monothalamids</taxon>
        <taxon>Reticulomyxidae</taxon>
        <taxon>Reticulomyxa</taxon>
    </lineage>
</organism>
<name>X6ML12_RETFI</name>
<keyword evidence="2" id="KW-1185">Reference proteome</keyword>
<accession>X6ML12</accession>
<protein>
    <recommendedName>
        <fullName evidence="3">SET domain-containing protein</fullName>
    </recommendedName>
</protein>
<comment type="caution">
    <text evidence="1">The sequence shown here is derived from an EMBL/GenBank/DDBJ whole genome shotgun (WGS) entry which is preliminary data.</text>
</comment>
<dbReference type="PANTHER" id="PTHR33524">
    <property type="entry name" value="C5ORF35"/>
    <property type="match status" value="1"/>
</dbReference>
<evidence type="ECO:0008006" key="3">
    <source>
        <dbReference type="Google" id="ProtNLM"/>
    </source>
</evidence>
<dbReference type="OrthoDB" id="442460at2759"/>
<dbReference type="Proteomes" id="UP000023152">
    <property type="component" value="Unassembled WGS sequence"/>
</dbReference>
<gene>
    <name evidence="1" type="ORF">RFI_22665</name>
</gene>
<dbReference type="EMBL" id="ASPP01019846">
    <property type="protein sequence ID" value="ETO14703.1"/>
    <property type="molecule type" value="Genomic_DNA"/>
</dbReference>
<evidence type="ECO:0000313" key="2">
    <source>
        <dbReference type="Proteomes" id="UP000023152"/>
    </source>
</evidence>
<evidence type="ECO:0000313" key="1">
    <source>
        <dbReference type="EMBL" id="ETO14703.1"/>
    </source>
</evidence>
<proteinExistence type="predicted"/>
<reference evidence="1 2" key="1">
    <citation type="journal article" date="2013" name="Curr. Biol.">
        <title>The Genome of the Foraminiferan Reticulomyxa filosa.</title>
        <authorList>
            <person name="Glockner G."/>
            <person name="Hulsmann N."/>
            <person name="Schleicher M."/>
            <person name="Noegel A.A."/>
            <person name="Eichinger L."/>
            <person name="Gallinger C."/>
            <person name="Pawlowski J."/>
            <person name="Sierra R."/>
            <person name="Euteneuer U."/>
            <person name="Pillet L."/>
            <person name="Moustafa A."/>
            <person name="Platzer M."/>
            <person name="Groth M."/>
            <person name="Szafranski K."/>
            <person name="Schliwa M."/>
        </authorList>
    </citation>
    <scope>NUCLEOTIDE SEQUENCE [LARGE SCALE GENOMIC DNA]</scope>
</reference>
<dbReference type="InterPro" id="IPR040415">
    <property type="entry name" value="SETD9"/>
</dbReference>
<dbReference type="PANTHER" id="PTHR33524:SF1">
    <property type="entry name" value="SET DOMAIN-CONTAINING PROTEIN"/>
    <property type="match status" value="1"/>
</dbReference>
<dbReference type="AlphaFoldDB" id="X6ML12"/>